<name>A0ACC2N9Z1_9HYME</name>
<keyword evidence="2" id="KW-1185">Reference proteome</keyword>
<gene>
    <name evidence="1" type="ORF">QAD02_009645</name>
</gene>
<dbReference type="EMBL" id="CM056744">
    <property type="protein sequence ID" value="KAJ8667982.1"/>
    <property type="molecule type" value="Genomic_DNA"/>
</dbReference>
<sequence>MVAKLVCFCIFGLLVRKSFGSDNHPQVDSRYEDDLDVSRYSVEKKYEPNWESLDSRPLPTWFDEDKIGIFIHWGVFSVPSFGSEWFWHSWKNDGKDYIEYMEKHYKPNFSYQEFAPEFTAEFFNATKWSKIFEASGAKYIVLTSKHHEGYTLWPSKYSYSWNSVDVGPHRDLIGELSTALRKNTDLKFGVYHSLYEWFNPLYVNDKENNFTTDFFVINKIIPEMKELINKYQPQVLWSDGDWEASENYWKSKEFLAWLYNESPVKDTIVTNDRWGTDVPCKHGDFFNCKDRYNPGVLQTHKWENAMTIDKESWGFRRNAQLEDYFTLKELVKELVVTVSTGGNLLMNVGPTRDGIISPIFEERLLGIGKWLKTNGEAIYKSKPWKLLQNDTITKDVWYTHGQDDSLYAILLSWPNDNILLLSNLVNTTDTTKIDLLGGSHSLKWKATPEHIQITLPSTYANEEPAWVLRIQNHQSTKLNNP</sequence>
<evidence type="ECO:0000313" key="1">
    <source>
        <dbReference type="EMBL" id="KAJ8667982.1"/>
    </source>
</evidence>
<comment type="caution">
    <text evidence="1">The sequence shown here is derived from an EMBL/GenBank/DDBJ whole genome shotgun (WGS) entry which is preliminary data.</text>
</comment>
<protein>
    <submittedName>
        <fullName evidence="1">Uncharacterized protein</fullName>
    </submittedName>
</protein>
<proteinExistence type="predicted"/>
<organism evidence="1 2">
    <name type="scientific">Eretmocerus hayati</name>
    <dbReference type="NCBI Taxonomy" id="131215"/>
    <lineage>
        <taxon>Eukaryota</taxon>
        <taxon>Metazoa</taxon>
        <taxon>Ecdysozoa</taxon>
        <taxon>Arthropoda</taxon>
        <taxon>Hexapoda</taxon>
        <taxon>Insecta</taxon>
        <taxon>Pterygota</taxon>
        <taxon>Neoptera</taxon>
        <taxon>Endopterygota</taxon>
        <taxon>Hymenoptera</taxon>
        <taxon>Apocrita</taxon>
        <taxon>Proctotrupomorpha</taxon>
        <taxon>Chalcidoidea</taxon>
        <taxon>Aphelinidae</taxon>
        <taxon>Aphelininae</taxon>
        <taxon>Eretmocerus</taxon>
    </lineage>
</organism>
<reference evidence="1" key="1">
    <citation type="submission" date="2023-04" db="EMBL/GenBank/DDBJ databases">
        <title>A chromosome-level genome assembly of the parasitoid wasp Eretmocerus hayati.</title>
        <authorList>
            <person name="Zhong Y."/>
            <person name="Liu S."/>
            <person name="Liu Y."/>
        </authorList>
    </citation>
    <scope>NUCLEOTIDE SEQUENCE</scope>
    <source>
        <strain evidence="1">ZJU_SS_LIU_2023</strain>
    </source>
</reference>
<evidence type="ECO:0000313" key="2">
    <source>
        <dbReference type="Proteomes" id="UP001239111"/>
    </source>
</evidence>
<dbReference type="Proteomes" id="UP001239111">
    <property type="component" value="Chromosome 4"/>
</dbReference>
<accession>A0ACC2N9Z1</accession>